<gene>
    <name evidence="2" type="ORF">DI599_14445</name>
    <name evidence="3" type="ORF">SAMN05216287_0358</name>
</gene>
<protein>
    <submittedName>
        <fullName evidence="2">DUF2388 domain-containing protein</fullName>
    </submittedName>
</protein>
<dbReference type="AlphaFoldDB" id="A0A2W5CXC7"/>
<evidence type="ECO:0000313" key="4">
    <source>
        <dbReference type="Proteomes" id="UP000243778"/>
    </source>
</evidence>
<dbReference type="RefSeq" id="WP_090224085.1">
    <property type="nucleotide sequence ID" value="NZ_FNNU01000001.1"/>
</dbReference>
<keyword evidence="1" id="KW-0732">Signal</keyword>
<feature type="signal peptide" evidence="1">
    <location>
        <begin position="1"/>
        <end position="21"/>
    </location>
</feature>
<evidence type="ECO:0000313" key="2">
    <source>
        <dbReference type="EMBL" id="PZP22698.1"/>
    </source>
</evidence>
<dbReference type="NCBIfam" id="TIGR02448">
    <property type="entry name" value="conserverd hypothetical protein"/>
    <property type="match status" value="1"/>
</dbReference>
<dbReference type="InterPro" id="IPR012661">
    <property type="entry name" value="CHP02448"/>
</dbReference>
<evidence type="ECO:0000256" key="1">
    <source>
        <dbReference type="SAM" id="SignalP"/>
    </source>
</evidence>
<evidence type="ECO:0000313" key="5">
    <source>
        <dbReference type="Proteomes" id="UP000249198"/>
    </source>
</evidence>
<dbReference type="Proteomes" id="UP000243778">
    <property type="component" value="Unassembled WGS sequence"/>
</dbReference>
<dbReference type="STRING" id="1007099.SAMN05216287_0358"/>
<reference evidence="3" key="1">
    <citation type="submission" date="2016-10" db="EMBL/GenBank/DDBJ databases">
        <authorList>
            <person name="de Groot N.N."/>
        </authorList>
    </citation>
    <scope>NUCLEOTIDE SEQUENCE [LARGE SCALE GENOMIC DNA]</scope>
    <source>
        <strain evidence="3">NRRL B-59562</strain>
    </source>
</reference>
<dbReference type="EMBL" id="FNNU01000001">
    <property type="protein sequence ID" value="SDW18849.1"/>
    <property type="molecule type" value="Genomic_DNA"/>
</dbReference>
<reference evidence="2 5" key="3">
    <citation type="submission" date="2017-08" db="EMBL/GenBank/DDBJ databases">
        <title>Infants hospitalized years apart are colonized by the same room-sourced microbial strains.</title>
        <authorList>
            <person name="Brooks B."/>
            <person name="Olm M.R."/>
            <person name="Firek B.A."/>
            <person name="Baker R."/>
            <person name="Thomas B.C."/>
            <person name="Morowitz M.J."/>
            <person name="Banfield J.F."/>
        </authorList>
    </citation>
    <scope>NUCLEOTIDE SEQUENCE [LARGE SCALE GENOMIC DNA]</scope>
    <source>
        <strain evidence="2">S2_009_000_R2_77</strain>
    </source>
</reference>
<dbReference type="Proteomes" id="UP000249198">
    <property type="component" value="Unassembled WGS sequence"/>
</dbReference>
<evidence type="ECO:0000313" key="3">
    <source>
        <dbReference type="EMBL" id="SDW18849.1"/>
    </source>
</evidence>
<accession>A0A1H2RJN0</accession>
<proteinExistence type="predicted"/>
<name>A0A2W5CXC7_9PSED</name>
<accession>A0A2W5CXC7</accession>
<dbReference type="Pfam" id="PF09498">
    <property type="entry name" value="DUF2388"/>
    <property type="match status" value="1"/>
</dbReference>
<keyword evidence="4" id="KW-1185">Reference proteome</keyword>
<dbReference type="EMBL" id="QFOH01000017">
    <property type="protein sequence ID" value="PZP22698.1"/>
    <property type="molecule type" value="Genomic_DNA"/>
</dbReference>
<feature type="chain" id="PRO_5036057733" evidence="1">
    <location>
        <begin position="22"/>
        <end position="103"/>
    </location>
</feature>
<sequence length="103" mass="10721">MRNKLLIASLALCLPATAAMAAGVRDYATSAGISASLYSTFKDDKIVYAAQDDASSFVASNGAIRGPYLEAALQQVRGNNPDLQADDMALATAILTAEQQPAQ</sequence>
<dbReference type="OrthoDB" id="6989968at2"/>
<reference evidence="4" key="2">
    <citation type="submission" date="2016-10" db="EMBL/GenBank/DDBJ databases">
        <authorList>
            <person name="Varghese N."/>
            <person name="Submissions S."/>
        </authorList>
    </citation>
    <scope>NUCLEOTIDE SEQUENCE [LARGE SCALE GENOMIC DNA]</scope>
    <source>
        <strain evidence="4">NRRL B-59562</strain>
    </source>
</reference>
<organism evidence="2 5">
    <name type="scientific">Pseudomonas kuykendallii</name>
    <dbReference type="NCBI Taxonomy" id="1007099"/>
    <lineage>
        <taxon>Bacteria</taxon>
        <taxon>Pseudomonadati</taxon>
        <taxon>Pseudomonadota</taxon>
        <taxon>Gammaproteobacteria</taxon>
        <taxon>Pseudomonadales</taxon>
        <taxon>Pseudomonadaceae</taxon>
        <taxon>Pseudomonas</taxon>
    </lineage>
</organism>